<accession>A0A318USZ2</accession>
<dbReference type="RefSeq" id="WP_110827280.1">
    <property type="nucleotide sequence ID" value="NZ_QKLU01000001.1"/>
</dbReference>
<keyword evidence="1" id="KW-0812">Transmembrane</keyword>
<feature type="transmembrane region" description="Helical" evidence="1">
    <location>
        <begin position="39"/>
        <end position="58"/>
    </location>
</feature>
<dbReference type="OrthoDB" id="1095931at2"/>
<dbReference type="EMBL" id="QKLU01000001">
    <property type="protein sequence ID" value="PYF77215.1"/>
    <property type="molecule type" value="Genomic_DNA"/>
</dbReference>
<dbReference type="AlphaFoldDB" id="A0A318USZ2"/>
<protein>
    <submittedName>
        <fullName evidence="2">Uncharacterized protein</fullName>
    </submittedName>
</protein>
<reference evidence="2 3" key="1">
    <citation type="submission" date="2018-06" db="EMBL/GenBank/DDBJ databases">
        <title>Genomic Encyclopedia of Archaeal and Bacterial Type Strains, Phase II (KMG-II): from individual species to whole genera.</title>
        <authorList>
            <person name="Goeker M."/>
        </authorList>
    </citation>
    <scope>NUCLEOTIDE SEQUENCE [LARGE SCALE GENOMIC DNA]</scope>
    <source>
        <strain evidence="2 3">DSM 27372</strain>
    </source>
</reference>
<organism evidence="2 3">
    <name type="scientific">Pedobacter nutrimenti</name>
    <dbReference type="NCBI Taxonomy" id="1241337"/>
    <lineage>
        <taxon>Bacteria</taxon>
        <taxon>Pseudomonadati</taxon>
        <taxon>Bacteroidota</taxon>
        <taxon>Sphingobacteriia</taxon>
        <taxon>Sphingobacteriales</taxon>
        <taxon>Sphingobacteriaceae</taxon>
        <taxon>Pedobacter</taxon>
    </lineage>
</organism>
<evidence type="ECO:0000313" key="3">
    <source>
        <dbReference type="Proteomes" id="UP000248198"/>
    </source>
</evidence>
<keyword evidence="1" id="KW-1133">Transmembrane helix</keyword>
<gene>
    <name evidence="2" type="ORF">B0O44_101696</name>
</gene>
<comment type="caution">
    <text evidence="2">The sequence shown here is derived from an EMBL/GenBank/DDBJ whole genome shotgun (WGS) entry which is preliminary data.</text>
</comment>
<dbReference type="Proteomes" id="UP000248198">
    <property type="component" value="Unassembled WGS sequence"/>
</dbReference>
<keyword evidence="3" id="KW-1185">Reference proteome</keyword>
<proteinExistence type="predicted"/>
<feature type="transmembrane region" description="Helical" evidence="1">
    <location>
        <begin position="78"/>
        <end position="100"/>
    </location>
</feature>
<evidence type="ECO:0000256" key="1">
    <source>
        <dbReference type="SAM" id="Phobius"/>
    </source>
</evidence>
<name>A0A318USZ2_9SPHI</name>
<evidence type="ECO:0000313" key="2">
    <source>
        <dbReference type="EMBL" id="PYF77215.1"/>
    </source>
</evidence>
<sequence length="102" mass="11804">MKKQNRLRLLGYFYGQFFPAALLITLASAYLLAKLGQQALFLIFWFKVIAMGLIAGYIHQYKRQEFFYYSNQGLSKVILWSLVLAADLLLFILILVLTAYTL</sequence>
<feature type="transmembrane region" description="Helical" evidence="1">
    <location>
        <begin position="12"/>
        <end position="33"/>
    </location>
</feature>
<keyword evidence="1" id="KW-0472">Membrane</keyword>